<evidence type="ECO:0000313" key="3">
    <source>
        <dbReference type="Proteomes" id="UP000806542"/>
    </source>
</evidence>
<sequence>MKKKKNNDRVTRRERNEHLTNWYMINLCWGIVGLFVLILIYYGYNNVKTILTMQPMMWVLTGLFAAGTVAIWILGKTGVIKNKKRADHYTIFLAVCLLAALWLALYNRIRPIMESCARTILNRPNLTVSSYWNVWLLMIAIGIYLIVAFIYYVVKVTRK</sequence>
<comment type="caution">
    <text evidence="2">The sequence shown here is derived from an EMBL/GenBank/DDBJ whole genome shotgun (WGS) entry which is preliminary data.</text>
</comment>
<dbReference type="AlphaFoldDB" id="A0A9D5LXD3"/>
<organism evidence="2 3">
    <name type="scientific">Ructibacterium gallinarum</name>
    <dbReference type="NCBI Taxonomy" id="2779355"/>
    <lineage>
        <taxon>Bacteria</taxon>
        <taxon>Bacillati</taxon>
        <taxon>Bacillota</taxon>
        <taxon>Clostridia</taxon>
        <taxon>Eubacteriales</taxon>
        <taxon>Oscillospiraceae</taxon>
        <taxon>Ructibacterium</taxon>
    </lineage>
</organism>
<dbReference type="RefSeq" id="WP_226392166.1">
    <property type="nucleotide sequence ID" value="NZ_JADCKB010000006.1"/>
</dbReference>
<feature type="transmembrane region" description="Helical" evidence="1">
    <location>
        <begin position="132"/>
        <end position="154"/>
    </location>
</feature>
<protein>
    <submittedName>
        <fullName evidence="2">Uncharacterized protein</fullName>
    </submittedName>
</protein>
<keyword evidence="1" id="KW-1133">Transmembrane helix</keyword>
<name>A0A9D5LXD3_9FIRM</name>
<keyword evidence="1" id="KW-0472">Membrane</keyword>
<dbReference type="Proteomes" id="UP000806542">
    <property type="component" value="Unassembled WGS sequence"/>
</dbReference>
<feature type="transmembrane region" description="Helical" evidence="1">
    <location>
        <begin position="56"/>
        <end position="74"/>
    </location>
</feature>
<evidence type="ECO:0000256" key="1">
    <source>
        <dbReference type="SAM" id="Phobius"/>
    </source>
</evidence>
<feature type="transmembrane region" description="Helical" evidence="1">
    <location>
        <begin position="21"/>
        <end position="44"/>
    </location>
</feature>
<keyword evidence="3" id="KW-1185">Reference proteome</keyword>
<gene>
    <name evidence="2" type="ORF">INF28_03890</name>
</gene>
<dbReference type="EMBL" id="JADCKB010000006">
    <property type="protein sequence ID" value="MBE5039603.1"/>
    <property type="molecule type" value="Genomic_DNA"/>
</dbReference>
<accession>A0A9D5LXD3</accession>
<reference evidence="2" key="1">
    <citation type="submission" date="2020-10" db="EMBL/GenBank/DDBJ databases">
        <title>ChiBAC.</title>
        <authorList>
            <person name="Zenner C."/>
            <person name="Hitch T.C.A."/>
            <person name="Clavel T."/>
        </authorList>
    </citation>
    <scope>NUCLEOTIDE SEQUENCE</scope>
    <source>
        <strain evidence="2">DSM 107454</strain>
    </source>
</reference>
<proteinExistence type="predicted"/>
<evidence type="ECO:0000313" key="2">
    <source>
        <dbReference type="EMBL" id="MBE5039603.1"/>
    </source>
</evidence>
<feature type="transmembrane region" description="Helical" evidence="1">
    <location>
        <begin position="86"/>
        <end position="105"/>
    </location>
</feature>
<keyword evidence="1" id="KW-0812">Transmembrane</keyword>